<dbReference type="STRING" id="1817772.A2527_14630"/>
<dbReference type="EMBL" id="MFNE01000040">
    <property type="protein sequence ID" value="OGG94292.1"/>
    <property type="molecule type" value="Genomic_DNA"/>
</dbReference>
<comment type="caution">
    <text evidence="1">The sequence shown here is derived from an EMBL/GenBank/DDBJ whole genome shotgun (WGS) entry which is preliminary data.</text>
</comment>
<gene>
    <name evidence="1" type="ORF">A2527_14630</name>
</gene>
<organism evidence="1 2">
    <name type="scientific">Candidatus Lambdaproteobacteria bacterium RIFOXYD2_FULL_50_16</name>
    <dbReference type="NCBI Taxonomy" id="1817772"/>
    <lineage>
        <taxon>Bacteria</taxon>
        <taxon>Pseudomonadati</taxon>
        <taxon>Pseudomonadota</taxon>
        <taxon>Candidatus Lambdaproteobacteria</taxon>
    </lineage>
</organism>
<evidence type="ECO:0000313" key="2">
    <source>
        <dbReference type="Proteomes" id="UP000178449"/>
    </source>
</evidence>
<sequence length="284" mass="32809">MSSSWLKLGGWAKNHPLVKANKTWLRAAYQGYNELRFRHLLPRNAELKNRHLGETIYIFTTGRSVNLFDLSRFKGHNTFCCNNFFAHPQIKEANFTYYAHVEVPIKLQGAPQIPERSPIGYYRCIDKGFTETQTEMFFHYAAYPLLQGFEQIKNRPLHFVAPRPRLAGDPFDLDPSHKLNSMAGVIYFMMTLSAYMGFKRIYLIGAGWTLQPVEIGHFYDAPKDLEGLDHEAYARQPVEPLHYEFYPHLQSLGIEVFNLTPDGHQSPVYPSVTVEQVYKSLETI</sequence>
<dbReference type="AlphaFoldDB" id="A0A1F6G863"/>
<accession>A0A1F6G863</accession>
<protein>
    <submittedName>
        <fullName evidence="1">Uncharacterized protein</fullName>
    </submittedName>
</protein>
<proteinExistence type="predicted"/>
<evidence type="ECO:0000313" key="1">
    <source>
        <dbReference type="EMBL" id="OGG94292.1"/>
    </source>
</evidence>
<name>A0A1F6G863_9PROT</name>
<reference evidence="1 2" key="1">
    <citation type="journal article" date="2016" name="Nat. Commun.">
        <title>Thousands of microbial genomes shed light on interconnected biogeochemical processes in an aquifer system.</title>
        <authorList>
            <person name="Anantharaman K."/>
            <person name="Brown C.T."/>
            <person name="Hug L.A."/>
            <person name="Sharon I."/>
            <person name="Castelle C.J."/>
            <person name="Probst A.J."/>
            <person name="Thomas B.C."/>
            <person name="Singh A."/>
            <person name="Wilkins M.J."/>
            <person name="Karaoz U."/>
            <person name="Brodie E.L."/>
            <person name="Williams K.H."/>
            <person name="Hubbard S.S."/>
            <person name="Banfield J.F."/>
        </authorList>
    </citation>
    <scope>NUCLEOTIDE SEQUENCE [LARGE SCALE GENOMIC DNA]</scope>
</reference>
<dbReference type="Gene3D" id="3.90.1480.10">
    <property type="entry name" value="Alpha-2,3-sialyltransferase"/>
    <property type="match status" value="1"/>
</dbReference>
<dbReference type="Proteomes" id="UP000178449">
    <property type="component" value="Unassembled WGS sequence"/>
</dbReference>